<comment type="caution">
    <text evidence="1">The sequence shown here is derived from an EMBL/GenBank/DDBJ whole genome shotgun (WGS) entry which is preliminary data.</text>
</comment>
<gene>
    <name evidence="1" type="ORF">TRAPUB_6128</name>
</gene>
<sequence>MAEENVPLALLPTVATAVDTAMNLSPASRNETGLRDEIKHTTAQRSVRMVLWHSDDEPPLMRMVPVDAYNNITAANLEWVVDACGGSVALWCEVWKIVDAGWRVHILNDEKLAVEDTRVAVLVRGGGVERCVNIGVELELLSQFLSKDVESSLSRSLRRNHPACGPGALVYIWTKDGDEPAVFNIPLESDGTVIITTCAAASALWADPEDPQDDLTRINVAMWDSEQTEWCLRRLGERFAVVAAHRTLLIKKSDTTNTVGFGDVLARLDKALRDNALESREKVGSFSPAKNMIQCRNYRNILRPAPTTRQETSGVEKSMFRSSTARLATVQCVLSDEDLESVDDTGDELPAVSESVHATGARRNGSSIVEGTRERVWACWLDAEV</sequence>
<accession>A0A1M2V6P9</accession>
<dbReference type="OMA" id="EQTEWCL"/>
<dbReference type="Proteomes" id="UP000184267">
    <property type="component" value="Unassembled WGS sequence"/>
</dbReference>
<protein>
    <submittedName>
        <fullName evidence="1">Uncharacterized protein</fullName>
    </submittedName>
</protein>
<reference evidence="1 2" key="1">
    <citation type="submission" date="2016-10" db="EMBL/GenBank/DDBJ databases">
        <title>Genome sequence of the basidiomycete white-rot fungus Trametes pubescens.</title>
        <authorList>
            <person name="Makela M.R."/>
            <person name="Granchi Z."/>
            <person name="Peng M."/>
            <person name="De Vries R.P."/>
            <person name="Grigoriev I."/>
            <person name="Riley R."/>
            <person name="Hilden K."/>
        </authorList>
    </citation>
    <scope>NUCLEOTIDE SEQUENCE [LARGE SCALE GENOMIC DNA]</scope>
    <source>
        <strain evidence="1 2">FBCC735</strain>
    </source>
</reference>
<dbReference type="EMBL" id="MNAD01001620">
    <property type="protein sequence ID" value="OJT03261.1"/>
    <property type="molecule type" value="Genomic_DNA"/>
</dbReference>
<name>A0A1M2V6P9_TRAPU</name>
<evidence type="ECO:0000313" key="2">
    <source>
        <dbReference type="Proteomes" id="UP000184267"/>
    </source>
</evidence>
<evidence type="ECO:0000313" key="1">
    <source>
        <dbReference type="EMBL" id="OJT03261.1"/>
    </source>
</evidence>
<dbReference type="OrthoDB" id="2766431at2759"/>
<proteinExistence type="predicted"/>
<dbReference type="AlphaFoldDB" id="A0A1M2V6P9"/>
<organism evidence="1 2">
    <name type="scientific">Trametes pubescens</name>
    <name type="common">White-rot fungus</name>
    <dbReference type="NCBI Taxonomy" id="154538"/>
    <lineage>
        <taxon>Eukaryota</taxon>
        <taxon>Fungi</taxon>
        <taxon>Dikarya</taxon>
        <taxon>Basidiomycota</taxon>
        <taxon>Agaricomycotina</taxon>
        <taxon>Agaricomycetes</taxon>
        <taxon>Polyporales</taxon>
        <taxon>Polyporaceae</taxon>
        <taxon>Trametes</taxon>
    </lineage>
</organism>
<keyword evidence="2" id="KW-1185">Reference proteome</keyword>